<dbReference type="OrthoDB" id="5380360at2"/>
<accession>A0A3G8ZJA0</accession>
<evidence type="ECO:0000256" key="1">
    <source>
        <dbReference type="SAM" id="Phobius"/>
    </source>
</evidence>
<proteinExistence type="predicted"/>
<organism evidence="2 3">
    <name type="scientific">Nakamurella antarctica</name>
    <dbReference type="NCBI Taxonomy" id="1902245"/>
    <lineage>
        <taxon>Bacteria</taxon>
        <taxon>Bacillati</taxon>
        <taxon>Actinomycetota</taxon>
        <taxon>Actinomycetes</taxon>
        <taxon>Nakamurellales</taxon>
        <taxon>Nakamurellaceae</taxon>
        <taxon>Nakamurella</taxon>
    </lineage>
</organism>
<dbReference type="KEGG" id="nak:EH165_00750"/>
<keyword evidence="1" id="KW-1133">Transmembrane helix</keyword>
<keyword evidence="1" id="KW-0472">Membrane</keyword>
<dbReference type="AlphaFoldDB" id="A0A3G8ZJA0"/>
<name>A0A3G8ZJA0_9ACTN</name>
<feature type="transmembrane region" description="Helical" evidence="1">
    <location>
        <begin position="99"/>
        <end position="118"/>
    </location>
</feature>
<evidence type="ECO:0000313" key="3">
    <source>
        <dbReference type="Proteomes" id="UP000268084"/>
    </source>
</evidence>
<dbReference type="NCBIfam" id="TIGR01167">
    <property type="entry name" value="LPXTG_anchor"/>
    <property type="match status" value="1"/>
</dbReference>
<sequence>MFSTPTSLGGRTVSGDGTIGIDVPADLPLGPHKIAVYRSGGALMGWAPLTVTARPELPQSTLGPRPAAAAAPIAPAAKGATPARAATATLPNTGVNVNAILGFAIILLLVGSAALVWAGRRPARAAGSGAHSH</sequence>
<evidence type="ECO:0000313" key="2">
    <source>
        <dbReference type="EMBL" id="AZI56915.1"/>
    </source>
</evidence>
<dbReference type="EMBL" id="CP034170">
    <property type="protein sequence ID" value="AZI56915.1"/>
    <property type="molecule type" value="Genomic_DNA"/>
</dbReference>
<protein>
    <submittedName>
        <fullName evidence="2">LPXTG cell wall anchor domain-containing protein</fullName>
    </submittedName>
</protein>
<gene>
    <name evidence="2" type="ORF">EH165_00750</name>
</gene>
<dbReference type="RefSeq" id="WP_124797600.1">
    <property type="nucleotide sequence ID" value="NZ_CP034170.1"/>
</dbReference>
<keyword evidence="1" id="KW-0812">Transmembrane</keyword>
<keyword evidence="3" id="KW-1185">Reference proteome</keyword>
<reference evidence="2 3" key="2">
    <citation type="submission" date="2018-12" db="EMBL/GenBank/DDBJ databases">
        <title>Nakamurella antarcticus sp. nov., isolated from Antarctica South Shetland Islands soil.</title>
        <authorList>
            <person name="Peng F."/>
        </authorList>
    </citation>
    <scope>NUCLEOTIDE SEQUENCE [LARGE SCALE GENOMIC DNA]</scope>
    <source>
        <strain evidence="2 3">S14-144</strain>
    </source>
</reference>
<reference evidence="2 3" key="1">
    <citation type="submission" date="2018-11" db="EMBL/GenBank/DDBJ databases">
        <authorList>
            <person name="Da X."/>
        </authorList>
    </citation>
    <scope>NUCLEOTIDE SEQUENCE [LARGE SCALE GENOMIC DNA]</scope>
    <source>
        <strain evidence="2 3">S14-144</strain>
    </source>
</reference>
<dbReference type="Proteomes" id="UP000268084">
    <property type="component" value="Chromosome"/>
</dbReference>